<proteinExistence type="predicted"/>
<accession>G8C3V1</accession>
<evidence type="ECO:0000313" key="2">
    <source>
        <dbReference type="EMBL" id="CCE66999.1"/>
    </source>
</evidence>
<gene>
    <name evidence="2" type="ORF">MHM_04810</name>
</gene>
<dbReference type="AlphaFoldDB" id="G8C3V1"/>
<protein>
    <submittedName>
        <fullName evidence="2">Uncharacterized protein</fullName>
    </submittedName>
</protein>
<feature type="chain" id="PRO_5003508819" evidence="1">
    <location>
        <begin position="20"/>
        <end position="205"/>
    </location>
</feature>
<sequence length="205" mass="22520">MIFLKWFLGIVALAGVSSAVGIPAVLGAQSKGGASGRGYSTTEPQLTKCDSSSISSGRELSFGGVTDGDFCWTIEGESETGTVNNNEGEYTSFFKEEWSKTHPQWKDRGENEKWTLKCEKNEKKWSIGSSTSTEGESRLGLCADGSEISQTSFIKREEKSGVTTLSLCISDCWTETTSETGVSQELKTPWEEKWKKVKFYSKKVS</sequence>
<dbReference type="RefSeq" id="WP_015511864.1">
    <property type="nucleotide sequence ID" value="NC_021007.1"/>
</dbReference>
<reference evidence="2" key="2">
    <citation type="submission" date="2011-11" db="EMBL/GenBank/DDBJ databases">
        <authorList>
            <person name="Barker E."/>
        </authorList>
    </citation>
    <scope>NUCLEOTIDE SEQUENCE</scope>
    <source>
        <strain evidence="2">Birmingham 1</strain>
    </source>
</reference>
<dbReference type="EMBL" id="HE613254">
    <property type="protein sequence ID" value="CCE66999.1"/>
    <property type="molecule type" value="Genomic_DNA"/>
</dbReference>
<dbReference type="HOGENOM" id="CLU_107062_0_0_14"/>
<evidence type="ECO:0000256" key="1">
    <source>
        <dbReference type="SAM" id="SignalP"/>
    </source>
</evidence>
<name>G8C3V1_9MOLU</name>
<keyword evidence="1" id="KW-0732">Signal</keyword>
<dbReference type="PATRIC" id="fig|1116213.3.peg.522"/>
<reference evidence="2" key="1">
    <citation type="submission" date="2011-11" db="EMBL/GenBank/DDBJ databases">
        <title>Complete genome sequence of Candidatus Mycoplasma haemominutum.</title>
        <authorList>
            <person name="Barker E.N."/>
            <person name="Darby A.C."/>
            <person name="Helps C.R."/>
            <person name="Peters I.R."/>
            <person name="Hughes M.A."/>
            <person name="Radford A.D."/>
            <person name="Novacco M."/>
            <person name="Boretti F."/>
            <person name="Hofmann-Lehmann R."/>
            <person name="Tasker S."/>
        </authorList>
    </citation>
    <scope>NUCLEOTIDE SEQUENCE</scope>
    <source>
        <strain evidence="2">Birmingham 1</strain>
    </source>
</reference>
<organism evidence="2">
    <name type="scientific">Candidatus Mycoplasma haematominutum 'Birmingham 1'</name>
    <dbReference type="NCBI Taxonomy" id="1116213"/>
    <lineage>
        <taxon>Bacteria</taxon>
        <taxon>Bacillati</taxon>
        <taxon>Mycoplasmatota</taxon>
        <taxon>Mollicutes</taxon>
        <taxon>Mycoplasmataceae</taxon>
        <taxon>Mycoplasma</taxon>
    </lineage>
</organism>
<dbReference type="KEGG" id="mhb:MHM_04810"/>
<feature type="signal peptide" evidence="1">
    <location>
        <begin position="1"/>
        <end position="19"/>
    </location>
</feature>